<reference evidence="1" key="1">
    <citation type="submission" date="2019-12" db="EMBL/GenBank/DDBJ databases">
        <authorList>
            <person name="zhang j."/>
            <person name="sun C.M."/>
        </authorList>
    </citation>
    <scope>NUCLEOTIDE SEQUENCE</scope>
    <source>
        <strain evidence="1">NS-1</strain>
    </source>
</reference>
<dbReference type="RefSeq" id="WP_230867073.1">
    <property type="nucleotide sequence ID" value="NZ_CP046640.1"/>
</dbReference>
<gene>
    <name evidence="1" type="ORF">GM661_12190</name>
</gene>
<dbReference type="KEGG" id="ifn:GM661_12190"/>
<name>A0A8A7KG43_9FIRM</name>
<dbReference type="Proteomes" id="UP000665020">
    <property type="component" value="Chromosome"/>
</dbReference>
<dbReference type="AlphaFoldDB" id="A0A8A7KG43"/>
<dbReference type="EMBL" id="CP046640">
    <property type="protein sequence ID" value="QTL98668.1"/>
    <property type="molecule type" value="Genomic_DNA"/>
</dbReference>
<evidence type="ECO:0000313" key="2">
    <source>
        <dbReference type="Proteomes" id="UP000665020"/>
    </source>
</evidence>
<evidence type="ECO:0000313" key="1">
    <source>
        <dbReference type="EMBL" id="QTL98668.1"/>
    </source>
</evidence>
<sequence>MNMKARQGKTYATAHDLKFDNFEFKSLNKLEIEKSIYDHSRVLIEGVINENDIKEYNRYLEQEDPPLVITYDSEDKQLVIFKGIVSSYKIVYKNQVYCLQLRAFSYSILLTRERRNRIYQNLGSRYNDVLNILNNENKNFYFSCSTNQLGETVFISKDYPLVLQYKESDWDFIKRISSYINQPVIVDDTKDNSETINIQIGSHISSEKKLSNTYGEAAQKTGKKSTKYNYFKIEEYKHSRTGNVFNVGVKLDYITDNEKQETIELVIIENNIYIDKSNIYSEIVLAKEENIRILNIKRRFEIEGRGFRAEVMSLSPKHQAKVSFLDIEDDFEESKAHWFPLDQVYRDVFSAPELGDIVDIYFKSKNERHAAVRESLTEIEQEVKNDPVDKIIITPEGFQIKINNDSIFVIGKGNISTIEIAQDLIKAKQDDNDLNINLNKDLIQLNFQETKFALNDSAARLASGGTGLIVDDSKIDLA</sequence>
<protein>
    <submittedName>
        <fullName evidence="1">Uncharacterized protein</fullName>
    </submittedName>
</protein>
<keyword evidence="2" id="KW-1185">Reference proteome</keyword>
<dbReference type="SUPFAM" id="SSF69279">
    <property type="entry name" value="Phage tail proteins"/>
    <property type="match status" value="1"/>
</dbReference>
<accession>A0A8A7KG43</accession>
<proteinExistence type="predicted"/>
<organism evidence="1 2">
    <name type="scientific">Iocasia fonsfrigidae</name>
    <dbReference type="NCBI Taxonomy" id="2682810"/>
    <lineage>
        <taxon>Bacteria</taxon>
        <taxon>Bacillati</taxon>
        <taxon>Bacillota</taxon>
        <taxon>Clostridia</taxon>
        <taxon>Halanaerobiales</taxon>
        <taxon>Halanaerobiaceae</taxon>
        <taxon>Iocasia</taxon>
    </lineage>
</organism>